<dbReference type="Proteomes" id="UP000234503">
    <property type="component" value="Unassembled WGS sequence"/>
</dbReference>
<reference evidence="2 3" key="1">
    <citation type="submission" date="2017-12" db="EMBL/GenBank/DDBJ databases">
        <title>Characterization of six clinical isolates of Enterochimera gen. nov., a novel genus of the Yersiniaciae family and the three species Enterochimera arupensis sp. nov., Enterochimera coloradensis sp. nov, and Enterochimera californica sp. nov.</title>
        <authorList>
            <person name="Rossi A."/>
            <person name="Fisher M."/>
        </authorList>
    </citation>
    <scope>NUCLEOTIDE SEQUENCE [LARGE SCALE GENOMIC DNA]</scope>
    <source>
        <strain evidence="3">2016-Iso4</strain>
    </source>
</reference>
<dbReference type="EMBL" id="PJZH01000011">
    <property type="protein sequence ID" value="PLR34486.1"/>
    <property type="molecule type" value="Genomic_DNA"/>
</dbReference>
<dbReference type="OrthoDB" id="6710627at2"/>
<evidence type="ECO:0000313" key="2">
    <source>
        <dbReference type="EMBL" id="PLR34486.1"/>
    </source>
</evidence>
<comment type="caution">
    <text evidence="2">The sequence shown here is derived from an EMBL/GenBank/DDBJ whole genome shotgun (WGS) entry which is preliminary data.</text>
</comment>
<sequence>QIALLQQSLDALKQAVLLMHAPQGAALASGEHLQLSANQNLIATAGNNADISVAKKLFIGVGQALSVFVRKLGIRLIANQGPVELQAQNDELTLLAKKGLTITSTEDEIKITAKKRITINGGGSYITLDENSIESATAGDYVIKAGYYGRKTKASIKPTMPAFPTLEPGEHSLRFAFYGADSAIETMKWLINQPYVIRNSSGDIMASGILEQSGRIPRVQTEEADELTLTLGTETWNMKELVIEEDFSSTELELELELEESDIYNADSDPYIRKIDHSDNVNALPKKIIKRVIGFIPEE</sequence>
<dbReference type="Pfam" id="PF10106">
    <property type="entry name" value="DUF2345"/>
    <property type="match status" value="1"/>
</dbReference>
<gene>
    <name evidence="2" type="ORF">CYR32_12535</name>
</gene>
<protein>
    <submittedName>
        <fullName evidence="2">Type VI secretion system tip protein VgrG</fullName>
    </submittedName>
</protein>
<dbReference type="InterPro" id="IPR018769">
    <property type="entry name" value="VgrG2_DUF2345"/>
</dbReference>
<accession>A0A2N5E209</accession>
<evidence type="ECO:0000313" key="3">
    <source>
        <dbReference type="Proteomes" id="UP000234503"/>
    </source>
</evidence>
<dbReference type="RefSeq" id="WP_146000696.1">
    <property type="nucleotide sequence ID" value="NZ_PJZH01000011.1"/>
</dbReference>
<organism evidence="2 3">
    <name type="scientific">Chimaeribacter coloradensis</name>
    <dbReference type="NCBI Taxonomy" id="2060068"/>
    <lineage>
        <taxon>Bacteria</taxon>
        <taxon>Pseudomonadati</taxon>
        <taxon>Pseudomonadota</taxon>
        <taxon>Gammaproteobacteria</taxon>
        <taxon>Enterobacterales</taxon>
        <taxon>Yersiniaceae</taxon>
        <taxon>Chimaeribacter</taxon>
    </lineage>
</organism>
<feature type="non-terminal residue" evidence="2">
    <location>
        <position position="1"/>
    </location>
</feature>
<dbReference type="AlphaFoldDB" id="A0A2N5E209"/>
<keyword evidence="3" id="KW-1185">Reference proteome</keyword>
<proteinExistence type="predicted"/>
<name>A0A2N5E209_9GAMM</name>
<evidence type="ECO:0000259" key="1">
    <source>
        <dbReference type="Pfam" id="PF10106"/>
    </source>
</evidence>
<feature type="domain" description="DUF2345" evidence="1">
    <location>
        <begin position="7"/>
        <end position="146"/>
    </location>
</feature>